<gene>
    <name evidence="1" type="ORF">HPB49_025120</name>
</gene>
<reference evidence="1" key="1">
    <citation type="submission" date="2020-05" db="EMBL/GenBank/DDBJ databases">
        <title>Large-scale comparative analyses of tick genomes elucidate their genetic diversity and vector capacities.</title>
        <authorList>
            <person name="Jia N."/>
            <person name="Wang J."/>
            <person name="Shi W."/>
            <person name="Du L."/>
            <person name="Sun Y."/>
            <person name="Zhan W."/>
            <person name="Jiang J."/>
            <person name="Wang Q."/>
            <person name="Zhang B."/>
            <person name="Ji P."/>
            <person name="Sakyi L.B."/>
            <person name="Cui X."/>
            <person name="Yuan T."/>
            <person name="Jiang B."/>
            <person name="Yang W."/>
            <person name="Lam T.T.-Y."/>
            <person name="Chang Q."/>
            <person name="Ding S."/>
            <person name="Wang X."/>
            <person name="Zhu J."/>
            <person name="Ruan X."/>
            <person name="Zhao L."/>
            <person name="Wei J."/>
            <person name="Que T."/>
            <person name="Du C."/>
            <person name="Cheng J."/>
            <person name="Dai P."/>
            <person name="Han X."/>
            <person name="Huang E."/>
            <person name="Gao Y."/>
            <person name="Liu J."/>
            <person name="Shao H."/>
            <person name="Ye R."/>
            <person name="Li L."/>
            <person name="Wei W."/>
            <person name="Wang X."/>
            <person name="Wang C."/>
            <person name="Yang T."/>
            <person name="Huo Q."/>
            <person name="Li W."/>
            <person name="Guo W."/>
            <person name="Chen H."/>
            <person name="Zhou L."/>
            <person name="Ni X."/>
            <person name="Tian J."/>
            <person name="Zhou Y."/>
            <person name="Sheng Y."/>
            <person name="Liu T."/>
            <person name="Pan Y."/>
            <person name="Xia L."/>
            <person name="Li J."/>
            <person name="Zhao F."/>
            <person name="Cao W."/>
        </authorList>
    </citation>
    <scope>NUCLEOTIDE SEQUENCE</scope>
    <source>
        <strain evidence="1">Dsil-2018</strain>
    </source>
</reference>
<proteinExistence type="predicted"/>
<evidence type="ECO:0000313" key="2">
    <source>
        <dbReference type="Proteomes" id="UP000821865"/>
    </source>
</evidence>
<keyword evidence="2" id="KW-1185">Reference proteome</keyword>
<organism evidence="1 2">
    <name type="scientific">Dermacentor silvarum</name>
    <name type="common">Tick</name>
    <dbReference type="NCBI Taxonomy" id="543639"/>
    <lineage>
        <taxon>Eukaryota</taxon>
        <taxon>Metazoa</taxon>
        <taxon>Ecdysozoa</taxon>
        <taxon>Arthropoda</taxon>
        <taxon>Chelicerata</taxon>
        <taxon>Arachnida</taxon>
        <taxon>Acari</taxon>
        <taxon>Parasitiformes</taxon>
        <taxon>Ixodida</taxon>
        <taxon>Ixodoidea</taxon>
        <taxon>Ixodidae</taxon>
        <taxon>Rhipicephalinae</taxon>
        <taxon>Dermacentor</taxon>
    </lineage>
</organism>
<dbReference type="EMBL" id="CM023470">
    <property type="protein sequence ID" value="KAH7981516.1"/>
    <property type="molecule type" value="Genomic_DNA"/>
</dbReference>
<evidence type="ECO:0000313" key="1">
    <source>
        <dbReference type="EMBL" id="KAH7981516.1"/>
    </source>
</evidence>
<comment type="caution">
    <text evidence="1">The sequence shown here is derived from an EMBL/GenBank/DDBJ whole genome shotgun (WGS) entry which is preliminary data.</text>
</comment>
<protein>
    <submittedName>
        <fullName evidence="1">Uncharacterized protein</fullName>
    </submittedName>
</protein>
<sequence>MNTSRLSPGSHIEARESLLGERNGRAAVPEATGSRWTPVSSSSAHREGHYGPKPVRAHRTTASPNQDYGIIASPRRSCTMPDDAEPQGRTEGGSTTPPTHRVSSFQGMDVVEVEGEAIAPEEVTKEAGWLTSHRNRSRRAIEQFSIMADETSKTTGTGEARSGACQSAARTTKKPKPPRQPQLPREDIKIIVRPRDGLNVSKLSDAQIRDEVLRAAAVPIAEAEDDIYRSCVEKNVIVISTPRMANAEKYNRIRELQIGDTHYEATAYAAPPADTYKGVIHNIPDYDTAEDITKSLIYKKNPTILQARRMGNTNSAIIIFEGPNVPFYVYYRGAEYRCYLHKKKVESGGGGRDPSLPRQADKQTTAAQRPSRSKSRDTAADRKASRSRSPSGHRPQAKQESKTSTNNNKVSWANVVSQSEPTKIENPTLPSSHDSELTKIKQMLEILLTENKALKAEVAQLKATPPKEVVPAEPETVHIEIDAPPAVAEPTTQYAQPDSDTESLPAKRRAVEQSPPSQGTTAHSGTSKRNIREETIIEEITRAIDIKFEIMHKTFHTMITNLAESYNARIAVLENAQQRPSVGPIKVTKPYNRPTNDGLE</sequence>
<dbReference type="Proteomes" id="UP000821865">
    <property type="component" value="Chromosome 1"/>
</dbReference>
<name>A0ACB8E4H1_DERSI</name>
<accession>A0ACB8E4H1</accession>